<comment type="subcellular location">
    <subcellularLocation>
        <location evidence="1 10">Cell outer membrane</location>
        <topology evidence="1 10">Multi-pass membrane protein</topology>
    </subcellularLocation>
</comment>
<proteinExistence type="inferred from homology"/>
<feature type="domain" description="TonB-dependent receptor plug" evidence="14">
    <location>
        <begin position="101"/>
        <end position="198"/>
    </location>
</feature>
<evidence type="ECO:0000256" key="1">
    <source>
        <dbReference type="ARBA" id="ARBA00004571"/>
    </source>
</evidence>
<keyword evidence="9 10" id="KW-0998">Cell outer membrane</keyword>
<sequence>MTIININKNARAAAGEGGKNRPDSTSRLPSPLALGITVATLSLTASAVAQTGAANKSGDSAKEQDEIVVTASQDSRSAITENTESYTVGESRTATKLDLSPRETPQTLSVVSHQQLEDFKLNNVNDALQAAGVNVQRVETDRTYFTARGLDINNFQVDGIGVPFSSEEQMGDIDTFLYDHIEVLKGANGLISNPGTPSATINFVRKRPTRDTQAAATISYGSWATRRAEADVSGSLNDSGSLRGRFLVAGQKGNSYLDRYSQEKTVFSGMLEADLTDSSTLLFGHSEQRNRPKGIMWSALTLNYADGSPISYKRSYNTAPDWSYWNTDDKQSFAELKTDWGNGWRSQVTANYREMTSDAEMMMIGLNGEAPDPTTGLGLSSYASKFDRTERQLLGDASIKGPLTMFGREHEVVLGANWARTNAHWTSRDDAIGLATPAVGEFDGSFERPAFADVTSYADYAIYRRGIYTAGHFSLSDQLKLIAGANLTNLRSDGERTGDPHSYDKTKATPYLGAIYDLNSNYSLYASYTGIFNPQYLLDESQALLDPIEGNNVEGGIKGEWLDGHLNASAALFRTKQKNTAEYAGWDNEKGFSYYKPVDTIVEGYDLTLAGQLAPGWEINAGLTHLFSMRDGEGKPTRTFAPQDTFYLATSYRIPQWNSLKVGTSIQWQSDIYRENGTATNGSTIISRQGSYPVLNAMASYDINSNFNVSLNIDNLLDRKYLTSLYWRQSYYAAGRNATLSFTYRY</sequence>
<evidence type="ECO:0000256" key="4">
    <source>
        <dbReference type="ARBA" id="ARBA00022452"/>
    </source>
</evidence>
<protein>
    <submittedName>
        <fullName evidence="15">TonB-dependent siderophore receptor</fullName>
    </submittedName>
</protein>
<dbReference type="Proteomes" id="UP001309705">
    <property type="component" value="Unassembled WGS sequence"/>
</dbReference>
<evidence type="ECO:0000256" key="5">
    <source>
        <dbReference type="ARBA" id="ARBA00022692"/>
    </source>
</evidence>
<dbReference type="PANTHER" id="PTHR32552:SF74">
    <property type="entry name" value="HYDROXAMATE SIDEROPHORE RECEPTOR FHUE"/>
    <property type="match status" value="1"/>
</dbReference>
<feature type="region of interest" description="Disordered" evidence="12">
    <location>
        <begin position="72"/>
        <end position="92"/>
    </location>
</feature>
<keyword evidence="4 10" id="KW-1134">Transmembrane beta strand</keyword>
<evidence type="ECO:0000256" key="12">
    <source>
        <dbReference type="SAM" id="MobiDB-lite"/>
    </source>
</evidence>
<keyword evidence="3 10" id="KW-0813">Transport</keyword>
<feature type="domain" description="TonB-dependent receptor-like beta-barrel" evidence="13">
    <location>
        <begin position="297"/>
        <end position="716"/>
    </location>
</feature>
<keyword evidence="7 10" id="KW-0472">Membrane</keyword>
<dbReference type="InterPro" id="IPR037066">
    <property type="entry name" value="Plug_dom_sf"/>
</dbReference>
<dbReference type="InterPro" id="IPR036942">
    <property type="entry name" value="Beta-barrel_TonB_sf"/>
</dbReference>
<evidence type="ECO:0000256" key="11">
    <source>
        <dbReference type="RuleBase" id="RU003357"/>
    </source>
</evidence>
<feature type="region of interest" description="Disordered" evidence="12">
    <location>
        <begin position="1"/>
        <end position="29"/>
    </location>
</feature>
<dbReference type="RefSeq" id="WP_327618652.1">
    <property type="nucleotide sequence ID" value="NZ_JAYWTM010000013.1"/>
</dbReference>
<dbReference type="Gene3D" id="2.170.130.10">
    <property type="entry name" value="TonB-dependent receptor, plug domain"/>
    <property type="match status" value="1"/>
</dbReference>
<dbReference type="Gene3D" id="2.40.170.20">
    <property type="entry name" value="TonB-dependent receptor, beta-barrel domain"/>
    <property type="match status" value="1"/>
</dbReference>
<evidence type="ECO:0000313" key="16">
    <source>
        <dbReference type="Proteomes" id="UP001309705"/>
    </source>
</evidence>
<reference evidence="15 16" key="1">
    <citation type="journal article" date="2017" name="Int. J. Syst. Evol. Microbiol.">
        <title>Brenneria populi subsp. brevivirga subsp. nov. isolated from symptomatic bark of Populus x euramericana canker, and description of Brenneria populi subsp. populi subsp. nov.</title>
        <authorList>
            <person name="Zheng M.H."/>
            <person name="Piao C.G."/>
            <person name="Xue H."/>
            <person name="Guo M.W."/>
            <person name="Li Y."/>
        </authorList>
    </citation>
    <scope>NUCLEOTIDE SEQUENCE [LARGE SCALE GENOMIC DNA]</scope>
    <source>
        <strain evidence="15 16">D9-5</strain>
    </source>
</reference>
<evidence type="ECO:0000256" key="10">
    <source>
        <dbReference type="PROSITE-ProRule" id="PRU01360"/>
    </source>
</evidence>
<accession>A0ABU6JSP2</accession>
<dbReference type="PROSITE" id="PS52016">
    <property type="entry name" value="TONB_DEPENDENT_REC_3"/>
    <property type="match status" value="1"/>
</dbReference>
<dbReference type="InterPro" id="IPR010105">
    <property type="entry name" value="TonB_sidphr_rcpt"/>
</dbReference>
<evidence type="ECO:0000256" key="2">
    <source>
        <dbReference type="ARBA" id="ARBA00009810"/>
    </source>
</evidence>
<dbReference type="Pfam" id="PF00593">
    <property type="entry name" value="TonB_dep_Rec_b-barrel"/>
    <property type="match status" value="1"/>
</dbReference>
<dbReference type="InterPro" id="IPR039426">
    <property type="entry name" value="TonB-dep_rcpt-like"/>
</dbReference>
<dbReference type="PANTHER" id="PTHR32552">
    <property type="entry name" value="FERRICHROME IRON RECEPTOR-RELATED"/>
    <property type="match status" value="1"/>
</dbReference>
<keyword evidence="8 15" id="KW-0675">Receptor</keyword>
<keyword evidence="5 10" id="KW-0812">Transmembrane</keyword>
<name>A0ABU6JSP2_9GAMM</name>
<dbReference type="InterPro" id="IPR012910">
    <property type="entry name" value="Plug_dom"/>
</dbReference>
<evidence type="ECO:0000256" key="7">
    <source>
        <dbReference type="ARBA" id="ARBA00023136"/>
    </source>
</evidence>
<evidence type="ECO:0000256" key="8">
    <source>
        <dbReference type="ARBA" id="ARBA00023170"/>
    </source>
</evidence>
<keyword evidence="6 11" id="KW-0798">TonB box</keyword>
<evidence type="ECO:0000256" key="6">
    <source>
        <dbReference type="ARBA" id="ARBA00023077"/>
    </source>
</evidence>
<organism evidence="15 16">
    <name type="scientific">Brenneria populi</name>
    <dbReference type="NCBI Taxonomy" id="1505588"/>
    <lineage>
        <taxon>Bacteria</taxon>
        <taxon>Pseudomonadati</taxon>
        <taxon>Pseudomonadota</taxon>
        <taxon>Gammaproteobacteria</taxon>
        <taxon>Enterobacterales</taxon>
        <taxon>Pectobacteriaceae</taxon>
        <taxon>Brenneria</taxon>
    </lineage>
</organism>
<dbReference type="InterPro" id="IPR000531">
    <property type="entry name" value="Beta-barrel_TonB"/>
</dbReference>
<dbReference type="SUPFAM" id="SSF56935">
    <property type="entry name" value="Porins"/>
    <property type="match status" value="1"/>
</dbReference>
<comment type="caution">
    <text evidence="15">The sequence shown here is derived from an EMBL/GenBank/DDBJ whole genome shotgun (WGS) entry which is preliminary data.</text>
</comment>
<evidence type="ECO:0000259" key="13">
    <source>
        <dbReference type="Pfam" id="PF00593"/>
    </source>
</evidence>
<dbReference type="NCBIfam" id="TIGR01783">
    <property type="entry name" value="TonB-siderophor"/>
    <property type="match status" value="1"/>
</dbReference>
<evidence type="ECO:0000259" key="14">
    <source>
        <dbReference type="Pfam" id="PF07715"/>
    </source>
</evidence>
<gene>
    <name evidence="15" type="ORF">VSX58_14120</name>
</gene>
<dbReference type="EMBL" id="JAYWTM010000013">
    <property type="protein sequence ID" value="MEC5343728.1"/>
    <property type="molecule type" value="Genomic_DNA"/>
</dbReference>
<evidence type="ECO:0000313" key="15">
    <source>
        <dbReference type="EMBL" id="MEC5343728.1"/>
    </source>
</evidence>
<feature type="compositionally biased region" description="Low complexity" evidence="12">
    <location>
        <begin position="1"/>
        <end position="14"/>
    </location>
</feature>
<comment type="similarity">
    <text evidence="2 10 11">Belongs to the TonB-dependent receptor family.</text>
</comment>
<keyword evidence="16" id="KW-1185">Reference proteome</keyword>
<dbReference type="CDD" id="cd01347">
    <property type="entry name" value="ligand_gated_channel"/>
    <property type="match status" value="1"/>
</dbReference>
<evidence type="ECO:0000256" key="3">
    <source>
        <dbReference type="ARBA" id="ARBA00022448"/>
    </source>
</evidence>
<evidence type="ECO:0000256" key="9">
    <source>
        <dbReference type="ARBA" id="ARBA00023237"/>
    </source>
</evidence>
<dbReference type="Pfam" id="PF07715">
    <property type="entry name" value="Plug"/>
    <property type="match status" value="1"/>
</dbReference>